<name>A0AAU9JFK2_9CILI</name>
<evidence type="ECO:0000256" key="2">
    <source>
        <dbReference type="SAM" id="MobiDB-lite"/>
    </source>
</evidence>
<evidence type="ECO:0000313" key="4">
    <source>
        <dbReference type="Proteomes" id="UP001162131"/>
    </source>
</evidence>
<feature type="compositionally biased region" description="Polar residues" evidence="2">
    <location>
        <begin position="54"/>
        <end position="80"/>
    </location>
</feature>
<evidence type="ECO:0000256" key="1">
    <source>
        <dbReference type="SAM" id="Coils"/>
    </source>
</evidence>
<keyword evidence="4" id="KW-1185">Reference proteome</keyword>
<reference evidence="3" key="1">
    <citation type="submission" date="2021-09" db="EMBL/GenBank/DDBJ databases">
        <authorList>
            <consortium name="AG Swart"/>
            <person name="Singh M."/>
            <person name="Singh A."/>
            <person name="Seah K."/>
            <person name="Emmerich C."/>
        </authorList>
    </citation>
    <scope>NUCLEOTIDE SEQUENCE</scope>
    <source>
        <strain evidence="3">ATCC30299</strain>
    </source>
</reference>
<feature type="compositionally biased region" description="Low complexity" evidence="2">
    <location>
        <begin position="88"/>
        <end position="99"/>
    </location>
</feature>
<accession>A0AAU9JFK2</accession>
<protein>
    <submittedName>
        <fullName evidence="3">Uncharacterized protein</fullName>
    </submittedName>
</protein>
<comment type="caution">
    <text evidence="3">The sequence shown here is derived from an EMBL/GenBank/DDBJ whole genome shotgun (WGS) entry which is preliminary data.</text>
</comment>
<dbReference type="EMBL" id="CAJZBQ010000036">
    <property type="protein sequence ID" value="CAG9324483.1"/>
    <property type="molecule type" value="Genomic_DNA"/>
</dbReference>
<feature type="coiled-coil region" evidence="1">
    <location>
        <begin position="326"/>
        <end position="353"/>
    </location>
</feature>
<feature type="region of interest" description="Disordered" evidence="2">
    <location>
        <begin position="20"/>
        <end position="125"/>
    </location>
</feature>
<organism evidence="3 4">
    <name type="scientific">Blepharisma stoltei</name>
    <dbReference type="NCBI Taxonomy" id="1481888"/>
    <lineage>
        <taxon>Eukaryota</taxon>
        <taxon>Sar</taxon>
        <taxon>Alveolata</taxon>
        <taxon>Ciliophora</taxon>
        <taxon>Postciliodesmatophora</taxon>
        <taxon>Heterotrichea</taxon>
        <taxon>Heterotrichida</taxon>
        <taxon>Blepharismidae</taxon>
        <taxon>Blepharisma</taxon>
    </lineage>
</organism>
<dbReference type="Proteomes" id="UP001162131">
    <property type="component" value="Unassembled WGS sequence"/>
</dbReference>
<evidence type="ECO:0000313" key="3">
    <source>
        <dbReference type="EMBL" id="CAG9324483.1"/>
    </source>
</evidence>
<feature type="coiled-coil region" evidence="1">
    <location>
        <begin position="193"/>
        <end position="230"/>
    </location>
</feature>
<keyword evidence="1" id="KW-0175">Coiled coil</keyword>
<sequence>MSSTSYRVNEFLERAKRLSQEPKASVFAQSLPKSEPSTIRKMPQQMPIVPQKSAEASHSFASTSWETPPLSQRSPTMSPSPFSPLKSPRFPRTLPPRLTQSPKPRELMNSSRASPKPKASTTRGISNTLESLITEILSTKKASKKHRENSKENESRALNLFKTAISKEKEKIVIDPQTKAIQELYEKKTQKFLNAIEEEVQQMSRRLKEAQEENKRLKQEAAEKDFSKEKPYFQDLNTSRNSNYDATASSKIMKEAKNEPLNRFEELSQDIADIKRSYGRNYAKDIENAVLKWYSNLDLENDGYQHLKTSLCKKINELDEERLSTEENANALLAGEEKKIADLELAIRVLEMRSHSQSTDKFMEVNAEMCDAVVGNKEVLIRKLANTVLQNVYNAAVETRFRLN</sequence>
<feature type="compositionally biased region" description="Polar residues" evidence="2">
    <location>
        <begin position="27"/>
        <end position="37"/>
    </location>
</feature>
<feature type="compositionally biased region" description="Polar residues" evidence="2">
    <location>
        <begin position="108"/>
        <end position="125"/>
    </location>
</feature>
<gene>
    <name evidence="3" type="ORF">BSTOLATCC_MIC36273</name>
</gene>
<proteinExistence type="predicted"/>
<dbReference type="AlphaFoldDB" id="A0AAU9JFK2"/>